<dbReference type="Proteomes" id="UP000199092">
    <property type="component" value="Chromosome I"/>
</dbReference>
<feature type="domain" description="Cyclophilin-like" evidence="1">
    <location>
        <begin position="69"/>
        <end position="164"/>
    </location>
</feature>
<dbReference type="Gene3D" id="2.40.100.20">
    <property type="match status" value="1"/>
</dbReference>
<reference evidence="2 3" key="1">
    <citation type="submission" date="2016-10" db="EMBL/GenBank/DDBJ databases">
        <authorList>
            <person name="de Groot N.N."/>
        </authorList>
    </citation>
    <scope>NUCLEOTIDE SEQUENCE [LARGE SCALE GENOMIC DNA]</scope>
    <source>
        <strain evidence="2 3">DSM 21741</strain>
    </source>
</reference>
<evidence type="ECO:0000313" key="3">
    <source>
        <dbReference type="Proteomes" id="UP000199092"/>
    </source>
</evidence>
<organism evidence="2 3">
    <name type="scientific">Friedmanniella luteola</name>
    <dbReference type="NCBI Taxonomy" id="546871"/>
    <lineage>
        <taxon>Bacteria</taxon>
        <taxon>Bacillati</taxon>
        <taxon>Actinomycetota</taxon>
        <taxon>Actinomycetes</taxon>
        <taxon>Propionibacteriales</taxon>
        <taxon>Nocardioidaceae</taxon>
        <taxon>Friedmanniella</taxon>
    </lineage>
</organism>
<dbReference type="InterPro" id="IPR041183">
    <property type="entry name" value="Cyclophilin-like"/>
</dbReference>
<dbReference type="Pfam" id="PF18050">
    <property type="entry name" value="Cyclophil_like2"/>
    <property type="match status" value="1"/>
</dbReference>
<protein>
    <recommendedName>
        <fullName evidence="1">Cyclophilin-like domain-containing protein</fullName>
    </recommendedName>
</protein>
<proteinExistence type="predicted"/>
<dbReference type="InterPro" id="IPR029000">
    <property type="entry name" value="Cyclophilin-like_dom_sf"/>
</dbReference>
<sequence>MNTVERRSRADLCRAAALIPTTALLVVATLALAAVDRALPPVPAPVAAPTVGRPAPPPAGQTRAVLQLADGPVDIALEDTSAGRQLAALLPLRLTFRDPMGQAKSARLPRPLTVPGSDRVLDPEGGALYYWPPSQDLAILYDDLGQTVPPPGLVRLGTVTSGLTLTASAGIRFVALLRPA</sequence>
<dbReference type="SUPFAM" id="SSF50891">
    <property type="entry name" value="Cyclophilin-like"/>
    <property type="match status" value="1"/>
</dbReference>
<dbReference type="OrthoDB" id="5298378at2"/>
<dbReference type="AlphaFoldDB" id="A0A1H1VFP3"/>
<evidence type="ECO:0000259" key="1">
    <source>
        <dbReference type="Pfam" id="PF18050"/>
    </source>
</evidence>
<dbReference type="EMBL" id="LT629749">
    <property type="protein sequence ID" value="SDS83226.1"/>
    <property type="molecule type" value="Genomic_DNA"/>
</dbReference>
<evidence type="ECO:0000313" key="2">
    <source>
        <dbReference type="EMBL" id="SDS83226.1"/>
    </source>
</evidence>
<dbReference type="STRING" id="546871.SAMN04488543_2467"/>
<dbReference type="RefSeq" id="WP_091413154.1">
    <property type="nucleotide sequence ID" value="NZ_LT629749.1"/>
</dbReference>
<keyword evidence="3" id="KW-1185">Reference proteome</keyword>
<name>A0A1H1VFP3_9ACTN</name>
<accession>A0A1H1VFP3</accession>
<gene>
    <name evidence="2" type="ORF">SAMN04488543_2467</name>
</gene>